<feature type="compositionally biased region" description="Basic and acidic residues" evidence="1">
    <location>
        <begin position="1"/>
        <end position="22"/>
    </location>
</feature>
<feature type="region of interest" description="Disordered" evidence="1">
    <location>
        <begin position="1"/>
        <end position="28"/>
    </location>
</feature>
<dbReference type="AlphaFoldDB" id="A0AAQ4DRC0"/>
<organism evidence="2 3">
    <name type="scientific">Amblyomma americanum</name>
    <name type="common">Lone star tick</name>
    <dbReference type="NCBI Taxonomy" id="6943"/>
    <lineage>
        <taxon>Eukaryota</taxon>
        <taxon>Metazoa</taxon>
        <taxon>Ecdysozoa</taxon>
        <taxon>Arthropoda</taxon>
        <taxon>Chelicerata</taxon>
        <taxon>Arachnida</taxon>
        <taxon>Acari</taxon>
        <taxon>Parasitiformes</taxon>
        <taxon>Ixodida</taxon>
        <taxon>Ixodoidea</taxon>
        <taxon>Ixodidae</taxon>
        <taxon>Amblyomminae</taxon>
        <taxon>Amblyomma</taxon>
    </lineage>
</organism>
<reference evidence="2 3" key="1">
    <citation type="journal article" date="2023" name="Arcadia Sci">
        <title>De novo assembly of a long-read Amblyomma americanum tick genome.</title>
        <authorList>
            <person name="Chou S."/>
            <person name="Poskanzer K.E."/>
            <person name="Rollins M."/>
            <person name="Thuy-Boun P.S."/>
        </authorList>
    </citation>
    <scope>NUCLEOTIDE SEQUENCE [LARGE SCALE GENOMIC DNA]</scope>
    <source>
        <strain evidence="2">F_SG_1</strain>
        <tissue evidence="2">Salivary glands</tissue>
    </source>
</reference>
<proteinExistence type="predicted"/>
<protein>
    <submittedName>
        <fullName evidence="2">Uncharacterized protein</fullName>
    </submittedName>
</protein>
<evidence type="ECO:0000256" key="1">
    <source>
        <dbReference type="SAM" id="MobiDB-lite"/>
    </source>
</evidence>
<keyword evidence="3" id="KW-1185">Reference proteome</keyword>
<dbReference type="Proteomes" id="UP001321473">
    <property type="component" value="Unassembled WGS sequence"/>
</dbReference>
<evidence type="ECO:0000313" key="3">
    <source>
        <dbReference type="Proteomes" id="UP001321473"/>
    </source>
</evidence>
<gene>
    <name evidence="2" type="ORF">V5799_032379</name>
</gene>
<sequence>MRRQDNRWSIRATERIPRESKSSRGQQKVRLMVMTKQSSEFSTLHLLSALKSRPQRPTRSFKSTVLTPAI</sequence>
<evidence type="ECO:0000313" key="2">
    <source>
        <dbReference type="EMBL" id="KAK8765010.1"/>
    </source>
</evidence>
<name>A0AAQ4DRC0_AMBAM</name>
<dbReference type="EMBL" id="JARKHS020027808">
    <property type="protein sequence ID" value="KAK8765010.1"/>
    <property type="molecule type" value="Genomic_DNA"/>
</dbReference>
<comment type="caution">
    <text evidence="2">The sequence shown here is derived from an EMBL/GenBank/DDBJ whole genome shotgun (WGS) entry which is preliminary data.</text>
</comment>
<accession>A0AAQ4DRC0</accession>